<evidence type="ECO:0000256" key="3">
    <source>
        <dbReference type="ARBA" id="ARBA00022989"/>
    </source>
</evidence>
<proteinExistence type="predicted"/>
<dbReference type="PANTHER" id="PTHR30168">
    <property type="entry name" value="PUTATIVE MEMBRANE PROTEIN YPFJ"/>
    <property type="match status" value="1"/>
</dbReference>
<gene>
    <name evidence="7" type="ORF">SAMN02799615_01636</name>
</gene>
<reference evidence="8" key="1">
    <citation type="submission" date="2016-10" db="EMBL/GenBank/DDBJ databases">
        <authorList>
            <person name="Varghese N."/>
            <person name="Submissions S."/>
        </authorList>
    </citation>
    <scope>NUCLEOTIDE SEQUENCE [LARGE SCALE GENOMIC DNA]</scope>
    <source>
        <strain evidence="8">UNC178MFTsu3.1</strain>
    </source>
</reference>
<evidence type="ECO:0000313" key="7">
    <source>
        <dbReference type="EMBL" id="SFE77981.1"/>
    </source>
</evidence>
<evidence type="ECO:0000256" key="5">
    <source>
        <dbReference type="SAM" id="MobiDB-lite"/>
    </source>
</evidence>
<dbReference type="EMBL" id="FONH01000004">
    <property type="protein sequence ID" value="SFE77981.1"/>
    <property type="molecule type" value="Genomic_DNA"/>
</dbReference>
<keyword evidence="8" id="KW-1185">Reference proteome</keyword>
<evidence type="ECO:0000256" key="4">
    <source>
        <dbReference type="ARBA" id="ARBA00023136"/>
    </source>
</evidence>
<evidence type="ECO:0000256" key="6">
    <source>
        <dbReference type="SAM" id="Phobius"/>
    </source>
</evidence>
<dbReference type="AlphaFoldDB" id="A0A1I2DC26"/>
<evidence type="ECO:0000256" key="1">
    <source>
        <dbReference type="ARBA" id="ARBA00004167"/>
    </source>
</evidence>
<keyword evidence="2 6" id="KW-0812">Transmembrane</keyword>
<dbReference type="STRING" id="500610.SAMN02799615_01636"/>
<dbReference type="Proteomes" id="UP000199477">
    <property type="component" value="Unassembled WGS sequence"/>
</dbReference>
<keyword evidence="4 6" id="KW-0472">Membrane</keyword>
<keyword evidence="3 6" id="KW-1133">Transmembrane helix</keyword>
<name>A0A1I2DC26_9GAMM</name>
<dbReference type="InterPro" id="IPR007343">
    <property type="entry name" value="Uncharacterised_pept_Zn_put"/>
</dbReference>
<feature type="transmembrane region" description="Helical" evidence="6">
    <location>
        <begin position="44"/>
        <end position="61"/>
    </location>
</feature>
<sequence length="302" mass="32153">MALSSAATPTQKGTYMDWQKGERSQNVEVDSGGGGGPRFGGGRGLGIGGIVILAILGMVFFKDPTALLSQVDQGGGQVAAPSGQPAQVDPQQKDFVSAVLGSTEKTWGDLFAANGRQYVQPKLVLFNGGVNTACGAASTAVGPFYCPGDQRVYLDLAFFQELQDRFHASGDFARAYVIAHEVGHHVQNLLGVFDRAEQARRQGARMEGADGLSVRQELQADCFAGVWANHSQERLHWLQAGDIESALNAASKIGDDTLQQQARGRVMPDSFTHGTSAQRVKWFRAGFDSGNVSSCNTFAGEP</sequence>
<protein>
    <recommendedName>
        <fullName evidence="9">Neutral zinc metallopeptidase</fullName>
    </recommendedName>
</protein>
<evidence type="ECO:0000313" key="8">
    <source>
        <dbReference type="Proteomes" id="UP000199477"/>
    </source>
</evidence>
<feature type="region of interest" description="Disordered" evidence="5">
    <location>
        <begin position="1"/>
        <end position="38"/>
    </location>
</feature>
<evidence type="ECO:0008006" key="9">
    <source>
        <dbReference type="Google" id="ProtNLM"/>
    </source>
</evidence>
<feature type="compositionally biased region" description="Polar residues" evidence="5">
    <location>
        <begin position="1"/>
        <end position="13"/>
    </location>
</feature>
<comment type="subcellular location">
    <subcellularLocation>
        <location evidence="1">Membrane</location>
        <topology evidence="1">Single-pass membrane protein</topology>
    </subcellularLocation>
</comment>
<dbReference type="Pfam" id="PF04228">
    <property type="entry name" value="Zn_peptidase"/>
    <property type="match status" value="1"/>
</dbReference>
<accession>A0A1I2DC26</accession>
<dbReference type="PANTHER" id="PTHR30168:SF0">
    <property type="entry name" value="INNER MEMBRANE PROTEIN"/>
    <property type="match status" value="1"/>
</dbReference>
<dbReference type="GO" id="GO:0016020">
    <property type="term" value="C:membrane"/>
    <property type="evidence" value="ECO:0007669"/>
    <property type="project" value="UniProtKB-SubCell"/>
</dbReference>
<organism evidence="7 8">
    <name type="scientific">Dyella marensis</name>
    <dbReference type="NCBI Taxonomy" id="500610"/>
    <lineage>
        <taxon>Bacteria</taxon>
        <taxon>Pseudomonadati</taxon>
        <taxon>Pseudomonadota</taxon>
        <taxon>Gammaproteobacteria</taxon>
        <taxon>Lysobacterales</taxon>
        <taxon>Rhodanobacteraceae</taxon>
        <taxon>Dyella</taxon>
    </lineage>
</organism>
<evidence type="ECO:0000256" key="2">
    <source>
        <dbReference type="ARBA" id="ARBA00022692"/>
    </source>
</evidence>